<evidence type="ECO:0000313" key="4">
    <source>
        <dbReference type="Proteomes" id="UP001151760"/>
    </source>
</evidence>
<dbReference type="Pfam" id="PF22936">
    <property type="entry name" value="Pol_BBD"/>
    <property type="match status" value="1"/>
</dbReference>
<dbReference type="Pfam" id="PF14223">
    <property type="entry name" value="Retrotran_gag_2"/>
    <property type="match status" value="1"/>
</dbReference>
<name>A0ABQ5J4L0_9ASTR</name>
<dbReference type="InterPro" id="IPR054722">
    <property type="entry name" value="PolX-like_BBD"/>
</dbReference>
<dbReference type="Pfam" id="PF13976">
    <property type="entry name" value="gag_pre-integrs"/>
    <property type="match status" value="1"/>
</dbReference>
<gene>
    <name evidence="3" type="ORF">Tco_1123370</name>
</gene>
<sequence>MQRPPLFESDSFIYLKNIFETYVKSKDLDLWHIITNGDFQPIQQNPKTKLDEVIPFEKQSDDLKKRLAKNNEAKMVIYNVLPRKEYERIFMCNTANEIWKTLLITHQDESINSAFARFNIIISSLKALDEDYSGKNYVRKFLRALHPKWRAKVTAIEESKDLTSLSLDELIENLKVYEMIIKKDSKIVKAKGERKSLALKAKKESSDEECSTSRSEDKEYAMAVRDFKKFFKRRDVAIQIILLENVQNHRRTKTKRAFVGGSWSDSGEEDDEKAKDETCLVAQASNEICLGVGLEPDKWIKDIGCSKHMMGNRKLFSSYKAYNGGNVIFGSNLRGNIIGKCMISNDSLKIDNVEHVDNLRFNLLSVGQICDNKCRVTFSKHDSEITRDGNIIGRGIRKKGLYVMKLGNKPEDKICLATIDENSTLWHRRLGYANMRLIQSLASKKLVRNLPKLKFDQHFCDACKIGKQAHASHKAKNIVSMTRCLELLHMDLFDPCVVWSYRGNRYTLVIVDDYSRKIEKSLNMTFDETPPPSKTSPLVDDDLDEEEAIKVSEKKFLENDIKNETLEIDEVVNIKESKNHPLENLIGNLNQRTLSWIIAMQEELNQFITNDVWELLPQPRNMTIIRTKWVFRNKLYENVARLESIRILLAYACALDFKLFQMDVKSAFLNDFINEEKQTALAISTTKAEYVSAGKACQQSLWIKQALIDYDVRIDDVPVMCDNKDAIDLSKNPVQHSRTKHIKIRHHFLRDNVQKGHISIEKVPSVDNIADILTKPLKRESYNYLRLGLGMMEHIP</sequence>
<dbReference type="CDD" id="cd09272">
    <property type="entry name" value="RNase_HI_RT_Ty1"/>
    <property type="match status" value="1"/>
</dbReference>
<reference evidence="3" key="2">
    <citation type="submission" date="2022-01" db="EMBL/GenBank/DDBJ databases">
        <authorList>
            <person name="Yamashiro T."/>
            <person name="Shiraishi A."/>
            <person name="Satake H."/>
            <person name="Nakayama K."/>
        </authorList>
    </citation>
    <scope>NUCLEOTIDE SEQUENCE</scope>
</reference>
<keyword evidence="4" id="KW-1185">Reference proteome</keyword>
<evidence type="ECO:0000259" key="1">
    <source>
        <dbReference type="Pfam" id="PF13976"/>
    </source>
</evidence>
<dbReference type="EMBL" id="BQNB010021489">
    <property type="protein sequence ID" value="GJU06940.1"/>
    <property type="molecule type" value="Genomic_DNA"/>
</dbReference>
<evidence type="ECO:0000313" key="3">
    <source>
        <dbReference type="EMBL" id="GJU06940.1"/>
    </source>
</evidence>
<evidence type="ECO:0000259" key="2">
    <source>
        <dbReference type="Pfam" id="PF22936"/>
    </source>
</evidence>
<reference evidence="3" key="1">
    <citation type="journal article" date="2022" name="Int. J. Mol. Sci.">
        <title>Draft Genome of Tanacetum Coccineum: Genomic Comparison of Closely Related Tanacetum-Family Plants.</title>
        <authorList>
            <person name="Yamashiro T."/>
            <person name="Shiraishi A."/>
            <person name="Nakayama K."/>
            <person name="Satake H."/>
        </authorList>
    </citation>
    <scope>NUCLEOTIDE SEQUENCE</scope>
</reference>
<feature type="domain" description="Retrovirus-related Pol polyprotein from transposon TNT 1-94-like beta-barrel" evidence="2">
    <location>
        <begin position="299"/>
        <end position="373"/>
    </location>
</feature>
<proteinExistence type="predicted"/>
<accession>A0ABQ5J4L0</accession>
<dbReference type="PANTHER" id="PTHR34676:SF8">
    <property type="entry name" value="TRANSMEMBRANE PROTEIN"/>
    <property type="match status" value="1"/>
</dbReference>
<organism evidence="3 4">
    <name type="scientific">Tanacetum coccineum</name>
    <dbReference type="NCBI Taxonomy" id="301880"/>
    <lineage>
        <taxon>Eukaryota</taxon>
        <taxon>Viridiplantae</taxon>
        <taxon>Streptophyta</taxon>
        <taxon>Embryophyta</taxon>
        <taxon>Tracheophyta</taxon>
        <taxon>Spermatophyta</taxon>
        <taxon>Magnoliopsida</taxon>
        <taxon>eudicotyledons</taxon>
        <taxon>Gunneridae</taxon>
        <taxon>Pentapetalae</taxon>
        <taxon>asterids</taxon>
        <taxon>campanulids</taxon>
        <taxon>Asterales</taxon>
        <taxon>Asteraceae</taxon>
        <taxon>Asteroideae</taxon>
        <taxon>Anthemideae</taxon>
        <taxon>Anthemidinae</taxon>
        <taxon>Tanacetum</taxon>
    </lineage>
</organism>
<dbReference type="Proteomes" id="UP001151760">
    <property type="component" value="Unassembled WGS sequence"/>
</dbReference>
<dbReference type="InterPro" id="IPR025724">
    <property type="entry name" value="GAG-pre-integrase_dom"/>
</dbReference>
<protein>
    <submittedName>
        <fullName evidence="3">Retrovirus-related pol polyprotein from transposon TNT 1-94</fullName>
    </submittedName>
</protein>
<feature type="domain" description="GAG-pre-integrase" evidence="1">
    <location>
        <begin position="400"/>
        <end position="468"/>
    </location>
</feature>
<comment type="caution">
    <text evidence="3">The sequence shown here is derived from an EMBL/GenBank/DDBJ whole genome shotgun (WGS) entry which is preliminary data.</text>
</comment>
<dbReference type="PANTHER" id="PTHR34676">
    <property type="entry name" value="DUF4219 DOMAIN-CONTAINING PROTEIN-RELATED"/>
    <property type="match status" value="1"/>
</dbReference>